<dbReference type="EMBL" id="AAOF01000018">
    <property type="protein sequence ID" value="EAR20671.1"/>
    <property type="molecule type" value="Genomic_DNA"/>
</dbReference>
<sequence>MRSERRTLKAVKAMADLEPINPLHPIQPPGTQQRSPDRRWHDHPRRSDVPAEGTTDDAGERHDSDPLVDDYA</sequence>
<organism evidence="2 3">
    <name type="scientific">Nitrococcus mobilis Nb-231</name>
    <dbReference type="NCBI Taxonomy" id="314278"/>
    <lineage>
        <taxon>Bacteria</taxon>
        <taxon>Pseudomonadati</taxon>
        <taxon>Pseudomonadota</taxon>
        <taxon>Gammaproteobacteria</taxon>
        <taxon>Chromatiales</taxon>
        <taxon>Ectothiorhodospiraceae</taxon>
        <taxon>Nitrococcus</taxon>
    </lineage>
</organism>
<evidence type="ECO:0000313" key="2">
    <source>
        <dbReference type="EMBL" id="EAR20671.1"/>
    </source>
</evidence>
<reference evidence="2 3" key="1">
    <citation type="submission" date="2006-02" db="EMBL/GenBank/DDBJ databases">
        <authorList>
            <person name="Waterbury J."/>
            <person name="Ferriera S."/>
            <person name="Johnson J."/>
            <person name="Kravitz S."/>
            <person name="Halpern A."/>
            <person name="Remington K."/>
            <person name="Beeson K."/>
            <person name="Tran B."/>
            <person name="Rogers Y.-H."/>
            <person name="Friedman R."/>
            <person name="Venter J.C."/>
        </authorList>
    </citation>
    <scope>NUCLEOTIDE SEQUENCE [LARGE SCALE GENOMIC DNA]</scope>
    <source>
        <strain evidence="2 3">Nb-231</strain>
    </source>
</reference>
<gene>
    <name evidence="2" type="ORF">NB231_02103</name>
</gene>
<comment type="caution">
    <text evidence="2">The sequence shown here is derived from an EMBL/GenBank/DDBJ whole genome shotgun (WGS) entry which is preliminary data.</text>
</comment>
<name>A4BUF7_9GAMM</name>
<feature type="compositionally biased region" description="Basic and acidic residues" evidence="1">
    <location>
        <begin position="35"/>
        <end position="49"/>
    </location>
</feature>
<protein>
    <submittedName>
        <fullName evidence="2">Uncharacterized protein</fullName>
    </submittedName>
</protein>
<feature type="region of interest" description="Disordered" evidence="1">
    <location>
        <begin position="1"/>
        <end position="72"/>
    </location>
</feature>
<dbReference type="Proteomes" id="UP000003374">
    <property type="component" value="Unassembled WGS sequence"/>
</dbReference>
<dbReference type="STRING" id="314278.NB231_02103"/>
<dbReference type="HOGENOM" id="CLU_2718250_0_0_6"/>
<proteinExistence type="predicted"/>
<keyword evidence="3" id="KW-1185">Reference proteome</keyword>
<accession>A4BUF7</accession>
<dbReference type="AlphaFoldDB" id="A4BUF7"/>
<evidence type="ECO:0000256" key="1">
    <source>
        <dbReference type="SAM" id="MobiDB-lite"/>
    </source>
</evidence>
<evidence type="ECO:0000313" key="3">
    <source>
        <dbReference type="Proteomes" id="UP000003374"/>
    </source>
</evidence>